<protein>
    <submittedName>
        <fullName evidence="1">Uncharacterized protein</fullName>
    </submittedName>
</protein>
<dbReference type="Pfam" id="PF05354">
    <property type="entry name" value="Phage_attach"/>
    <property type="match status" value="1"/>
</dbReference>
<name>A0A9X1JZR7_9RHOB</name>
<dbReference type="RefSeq" id="WP_219505273.1">
    <property type="nucleotide sequence ID" value="NZ_JAHXDN010000005.1"/>
</dbReference>
<keyword evidence="2" id="KW-1185">Reference proteome</keyword>
<dbReference type="EMBL" id="JAHXDN010000005">
    <property type="protein sequence ID" value="MBW4709575.1"/>
    <property type="molecule type" value="Genomic_DNA"/>
</dbReference>
<accession>A0A9X1JZR7</accession>
<dbReference type="AlphaFoldDB" id="A0A9X1JZR7"/>
<gene>
    <name evidence="1" type="ORF">KX928_17450</name>
</gene>
<proteinExistence type="predicted"/>
<sequence>MTIDAGSASIFFDPAVFGTPATFFPVEGGSWPIDGIYSEAYALAQSGPGVASTAPIYTIDATTQPRTPTQDDRLTISGKGDFVVNDPQPDGSGLIRLILERA</sequence>
<comment type="caution">
    <text evidence="1">The sequence shown here is derived from an EMBL/GenBank/DDBJ whole genome shotgun (WGS) entry which is preliminary data.</text>
</comment>
<dbReference type="Proteomes" id="UP001138661">
    <property type="component" value="Unassembled WGS sequence"/>
</dbReference>
<dbReference type="InterPro" id="IPR008018">
    <property type="entry name" value="Phage_tail_attach_FII"/>
</dbReference>
<organism evidence="1 2">
    <name type="scientific">Roseobacter insulae</name>
    <dbReference type="NCBI Taxonomy" id="2859783"/>
    <lineage>
        <taxon>Bacteria</taxon>
        <taxon>Pseudomonadati</taxon>
        <taxon>Pseudomonadota</taxon>
        <taxon>Alphaproteobacteria</taxon>
        <taxon>Rhodobacterales</taxon>
        <taxon>Roseobacteraceae</taxon>
        <taxon>Roseobacter</taxon>
    </lineage>
</organism>
<evidence type="ECO:0000313" key="1">
    <source>
        <dbReference type="EMBL" id="MBW4709575.1"/>
    </source>
</evidence>
<dbReference type="GO" id="GO:0019068">
    <property type="term" value="P:virion assembly"/>
    <property type="evidence" value="ECO:0007669"/>
    <property type="project" value="InterPro"/>
</dbReference>
<reference evidence="1" key="1">
    <citation type="submission" date="2021-07" db="EMBL/GenBank/DDBJ databases">
        <title>Roseobacter insulae sp. nov., isolated from a tidal flat.</title>
        <authorList>
            <person name="Park S."/>
            <person name="Yoon J.-H."/>
        </authorList>
    </citation>
    <scope>NUCLEOTIDE SEQUENCE</scope>
    <source>
        <strain evidence="1">YSTF-M11</strain>
    </source>
</reference>
<evidence type="ECO:0000313" key="2">
    <source>
        <dbReference type="Proteomes" id="UP001138661"/>
    </source>
</evidence>